<evidence type="ECO:0000313" key="3">
    <source>
        <dbReference type="EMBL" id="RRJ83315.1"/>
    </source>
</evidence>
<dbReference type="Pfam" id="PF04186">
    <property type="entry name" value="FxsA"/>
    <property type="match status" value="1"/>
</dbReference>
<dbReference type="GO" id="GO:0016020">
    <property type="term" value="C:membrane"/>
    <property type="evidence" value="ECO:0007669"/>
    <property type="project" value="InterPro"/>
</dbReference>
<evidence type="ECO:0000256" key="2">
    <source>
        <dbReference type="SAM" id="Phobius"/>
    </source>
</evidence>
<dbReference type="Proteomes" id="UP000280792">
    <property type="component" value="Unassembled WGS sequence"/>
</dbReference>
<organism evidence="3 4">
    <name type="scientific">Aestuariirhabdus litorea</name>
    <dbReference type="NCBI Taxonomy" id="2528527"/>
    <lineage>
        <taxon>Bacteria</taxon>
        <taxon>Pseudomonadati</taxon>
        <taxon>Pseudomonadota</taxon>
        <taxon>Gammaproteobacteria</taxon>
        <taxon>Oceanospirillales</taxon>
        <taxon>Aestuariirhabdaceae</taxon>
        <taxon>Aestuariirhabdus</taxon>
    </lineage>
</organism>
<keyword evidence="2" id="KW-0472">Membrane</keyword>
<keyword evidence="2" id="KW-1133">Transmembrane helix</keyword>
<accession>A0A3P3VKR0</accession>
<name>A0A3P3VKR0_9GAMM</name>
<feature type="region of interest" description="Disordered" evidence="1">
    <location>
        <begin position="123"/>
        <end position="147"/>
    </location>
</feature>
<keyword evidence="2" id="KW-0812">Transmembrane</keyword>
<proteinExistence type="predicted"/>
<dbReference type="PANTHER" id="PTHR35335:SF1">
    <property type="entry name" value="UPF0716 PROTEIN FXSA"/>
    <property type="match status" value="1"/>
</dbReference>
<reference evidence="3 4" key="2">
    <citation type="submission" date="2018-12" db="EMBL/GenBank/DDBJ databases">
        <title>Simiduia agarivorans gen. nov., sp. nov., a marine, agarolytic bacterium isolated from shallow coastal water from Keelung, Taiwan.</title>
        <authorList>
            <person name="Shieh W.Y."/>
        </authorList>
    </citation>
    <scope>NUCLEOTIDE SEQUENCE [LARGE SCALE GENOMIC DNA]</scope>
    <source>
        <strain evidence="3 4">GTF-13</strain>
    </source>
</reference>
<comment type="caution">
    <text evidence="3">The sequence shown here is derived from an EMBL/GenBank/DDBJ whole genome shotgun (WGS) entry which is preliminary data.</text>
</comment>
<feature type="compositionally biased region" description="Basic and acidic residues" evidence="1">
    <location>
        <begin position="132"/>
        <end position="147"/>
    </location>
</feature>
<dbReference type="EMBL" id="QWEZ01000002">
    <property type="protein sequence ID" value="RRJ83315.1"/>
    <property type="molecule type" value="Genomic_DNA"/>
</dbReference>
<dbReference type="RefSeq" id="WP_125017891.1">
    <property type="nucleotide sequence ID" value="NZ_QWEZ01000002.1"/>
</dbReference>
<dbReference type="AlphaFoldDB" id="A0A3P3VKR0"/>
<evidence type="ECO:0000256" key="1">
    <source>
        <dbReference type="SAM" id="MobiDB-lite"/>
    </source>
</evidence>
<evidence type="ECO:0000313" key="4">
    <source>
        <dbReference type="Proteomes" id="UP000280792"/>
    </source>
</evidence>
<reference evidence="3 4" key="1">
    <citation type="submission" date="2018-08" db="EMBL/GenBank/DDBJ databases">
        <authorList>
            <person name="Khan S.A."/>
        </authorList>
    </citation>
    <scope>NUCLEOTIDE SEQUENCE [LARGE SCALE GENOMIC DNA]</scope>
    <source>
        <strain evidence="3 4">GTF-13</strain>
    </source>
</reference>
<protein>
    <submittedName>
        <fullName evidence="3">FxsA family protein</fullName>
    </submittedName>
</protein>
<feature type="transmembrane region" description="Helical" evidence="2">
    <location>
        <begin position="26"/>
        <end position="46"/>
    </location>
</feature>
<dbReference type="NCBIfam" id="NF008528">
    <property type="entry name" value="PRK11463.1-2"/>
    <property type="match status" value="1"/>
</dbReference>
<keyword evidence="4" id="KW-1185">Reference proteome</keyword>
<sequence length="147" mass="15924">MRILFLLFIIVPIVEMVVLIKVGEVIGAWYTVGLVLLTAVIGINLLRQQGLSTLMRANQRINSGELPAQEMVEGFLLAIGGALLLTPGFVTDTMGFACLIPPLRRLLVSKLLGSGRFFMAGQGPGYGPRGPAGRDPDVIEGEYRRDE</sequence>
<dbReference type="PANTHER" id="PTHR35335">
    <property type="entry name" value="UPF0716 PROTEIN FXSA"/>
    <property type="match status" value="1"/>
</dbReference>
<gene>
    <name evidence="3" type="ORF">D0544_15955</name>
</gene>
<dbReference type="InterPro" id="IPR007313">
    <property type="entry name" value="FxsA"/>
</dbReference>